<evidence type="ECO:0000256" key="4">
    <source>
        <dbReference type="ARBA" id="ARBA00023128"/>
    </source>
</evidence>
<protein>
    <recommendedName>
        <fullName evidence="7">Large ribosomal subunit protein mL45</fullName>
    </recommendedName>
    <alternativeName>
        <fullName evidence="8">39S ribosomal protein L45, mitochondrial</fullName>
    </alternativeName>
</protein>
<evidence type="ECO:0000256" key="1">
    <source>
        <dbReference type="ARBA" id="ARBA00004173"/>
    </source>
</evidence>
<dbReference type="Pfam" id="PF04280">
    <property type="entry name" value="Tim44"/>
    <property type="match status" value="1"/>
</dbReference>
<organism evidence="11 12">
    <name type="scientific">Acrobeloides nanus</name>
    <dbReference type="NCBI Taxonomy" id="290746"/>
    <lineage>
        <taxon>Eukaryota</taxon>
        <taxon>Metazoa</taxon>
        <taxon>Ecdysozoa</taxon>
        <taxon>Nematoda</taxon>
        <taxon>Chromadorea</taxon>
        <taxon>Rhabditida</taxon>
        <taxon>Tylenchina</taxon>
        <taxon>Cephalobomorpha</taxon>
        <taxon>Cephaloboidea</taxon>
        <taxon>Cephalobidae</taxon>
        <taxon>Acrobeloides</taxon>
    </lineage>
</organism>
<keyword evidence="5" id="KW-0687">Ribonucleoprotein</keyword>
<dbReference type="InterPro" id="IPR007379">
    <property type="entry name" value="Tim44-like_dom"/>
</dbReference>
<evidence type="ECO:0000256" key="5">
    <source>
        <dbReference type="ARBA" id="ARBA00023274"/>
    </source>
</evidence>
<dbReference type="PANTHER" id="PTHR28554:SF1">
    <property type="entry name" value="LARGE RIBOSOMAL SUBUNIT PROTEIN ML45"/>
    <property type="match status" value="1"/>
</dbReference>
<accession>A0A914EBG5</accession>
<dbReference type="SUPFAM" id="SSF54427">
    <property type="entry name" value="NTF2-like"/>
    <property type="match status" value="1"/>
</dbReference>
<proteinExistence type="inferred from homology"/>
<evidence type="ECO:0000313" key="12">
    <source>
        <dbReference type="WBParaSite" id="ACRNAN_scaffold701.g30476.t1"/>
    </source>
</evidence>
<evidence type="ECO:0000256" key="9">
    <source>
        <dbReference type="SAM" id="MobiDB-lite"/>
    </source>
</evidence>
<evidence type="ECO:0000256" key="6">
    <source>
        <dbReference type="ARBA" id="ARBA00038073"/>
    </source>
</evidence>
<dbReference type="InterPro" id="IPR051975">
    <property type="entry name" value="mtLSU_mL45"/>
</dbReference>
<feature type="region of interest" description="Disordered" evidence="9">
    <location>
        <begin position="489"/>
        <end position="539"/>
    </location>
</feature>
<dbReference type="SMART" id="SM00978">
    <property type="entry name" value="Tim44"/>
    <property type="match status" value="1"/>
</dbReference>
<dbReference type="WBParaSite" id="ACRNAN_scaffold701.g30476.t1">
    <property type="protein sequence ID" value="ACRNAN_scaffold701.g30476.t1"/>
    <property type="gene ID" value="ACRNAN_scaffold701.g30476"/>
</dbReference>
<keyword evidence="2" id="KW-0809">Transit peptide</keyword>
<evidence type="ECO:0000256" key="7">
    <source>
        <dbReference type="ARBA" id="ARBA00039448"/>
    </source>
</evidence>
<evidence type="ECO:0000256" key="8">
    <source>
        <dbReference type="ARBA" id="ARBA00043031"/>
    </source>
</evidence>
<dbReference type="Gene3D" id="3.10.450.240">
    <property type="match status" value="1"/>
</dbReference>
<dbReference type="GO" id="GO:1990904">
    <property type="term" value="C:ribonucleoprotein complex"/>
    <property type="evidence" value="ECO:0007669"/>
    <property type="project" value="UniProtKB-KW"/>
</dbReference>
<sequence length="539" mass="62642">MFNIHHEALNRMNFRYDSLSNVSILEAKRFRDKITDYLNDCFSWGFSNWNITISTENGKVFNTKNLDDAIHNLYASHFHDEENEKLANTSTSLKENFFNFYHSEVDVNDTLNIAFIFNDIFYAKSNRNTHVNERFTQKLRGKKSLLIELPTEGPEQKKTEGMTPSELRKSFLRKGINPYKDIAPRNLTAEQIEITSLHDIANQYIPSPSRHKASWNLLSGYSESGRAWDTTKGNVSVKWKETSESLQNWWLKKRMGINRIKKKEGFQNFTLKDFAEQANQIYESSHIALMHREKEKLLTLITESCFSQMWPEVINGTVVWKLLGFNAPSEVVNVYVAEMPPESKSGNEIAQITVKICSKQSLAIYDRFGHLILGDPNEPKDVEEYIVFENHISSSEGVWRMHGKLIPHWLASKPKNPPLKARKLTNEENREIKSPVKLTLDKATSGSYVEQMKEKTKIKYREGDLNPEQMEAYAKLEKSEKSFVGRMFTRGKQQKEENILPPKEKIKVDVNDKDTEEIDRHLEESSGRKNRRQKYSKNK</sequence>
<feature type="domain" description="Tim44-like" evidence="10">
    <location>
        <begin position="253"/>
        <end position="406"/>
    </location>
</feature>
<keyword evidence="11" id="KW-1185">Reference proteome</keyword>
<feature type="compositionally biased region" description="Basic residues" evidence="9">
    <location>
        <begin position="528"/>
        <end position="539"/>
    </location>
</feature>
<comment type="subcellular location">
    <subcellularLocation>
        <location evidence="1">Mitochondrion</location>
    </subcellularLocation>
</comment>
<feature type="compositionally biased region" description="Basic and acidic residues" evidence="9">
    <location>
        <begin position="493"/>
        <end position="527"/>
    </location>
</feature>
<dbReference type="PANTHER" id="PTHR28554">
    <property type="entry name" value="39S RIBOSOMAL PROTEIN L45, MITOCHONDRIAL"/>
    <property type="match status" value="1"/>
</dbReference>
<comment type="similarity">
    <text evidence="6">Belongs to the mitochondrion-specific ribosomal protein mL45 family.</text>
</comment>
<reference evidence="12" key="1">
    <citation type="submission" date="2022-11" db="UniProtKB">
        <authorList>
            <consortium name="WormBaseParasite"/>
        </authorList>
    </citation>
    <scope>IDENTIFICATION</scope>
</reference>
<dbReference type="GO" id="GO:0005739">
    <property type="term" value="C:mitochondrion"/>
    <property type="evidence" value="ECO:0007669"/>
    <property type="project" value="UniProtKB-SubCell"/>
</dbReference>
<evidence type="ECO:0000256" key="2">
    <source>
        <dbReference type="ARBA" id="ARBA00022946"/>
    </source>
</evidence>
<dbReference type="Proteomes" id="UP000887540">
    <property type="component" value="Unplaced"/>
</dbReference>
<dbReference type="GO" id="GO:0005840">
    <property type="term" value="C:ribosome"/>
    <property type="evidence" value="ECO:0007669"/>
    <property type="project" value="UniProtKB-KW"/>
</dbReference>
<keyword evidence="3" id="KW-0689">Ribosomal protein</keyword>
<evidence type="ECO:0000313" key="11">
    <source>
        <dbReference type="Proteomes" id="UP000887540"/>
    </source>
</evidence>
<keyword evidence="4" id="KW-0496">Mitochondrion</keyword>
<name>A0A914EBG5_9BILA</name>
<evidence type="ECO:0000259" key="10">
    <source>
        <dbReference type="SMART" id="SM00978"/>
    </source>
</evidence>
<evidence type="ECO:0000256" key="3">
    <source>
        <dbReference type="ARBA" id="ARBA00022980"/>
    </source>
</evidence>
<dbReference type="InterPro" id="IPR032710">
    <property type="entry name" value="NTF2-like_dom_sf"/>
</dbReference>
<dbReference type="AlphaFoldDB" id="A0A914EBG5"/>